<reference evidence="4" key="1">
    <citation type="journal article" date="2019" name="Int. J. Syst. Evol. Microbiol.">
        <title>The Global Catalogue of Microorganisms (GCM) 10K type strain sequencing project: providing services to taxonomists for standard genome sequencing and annotation.</title>
        <authorList>
            <consortium name="The Broad Institute Genomics Platform"/>
            <consortium name="The Broad Institute Genome Sequencing Center for Infectious Disease"/>
            <person name="Wu L."/>
            <person name="Ma J."/>
        </authorList>
    </citation>
    <scope>NUCLEOTIDE SEQUENCE [LARGE SCALE GENOMIC DNA]</scope>
    <source>
        <strain evidence="4">NBRC 102407</strain>
    </source>
</reference>
<gene>
    <name evidence="3" type="ORF">GCM10007933_15070</name>
</gene>
<feature type="domain" description="DUF802" evidence="2">
    <location>
        <begin position="466"/>
        <end position="518"/>
    </location>
</feature>
<feature type="transmembrane region" description="Helical" evidence="1">
    <location>
        <begin position="155"/>
        <end position="179"/>
    </location>
</feature>
<keyword evidence="1" id="KW-0472">Membrane</keyword>
<feature type="transmembrane region" description="Helical" evidence="1">
    <location>
        <begin position="107"/>
        <end position="135"/>
    </location>
</feature>
<keyword evidence="1" id="KW-0812">Transmembrane</keyword>
<evidence type="ECO:0000313" key="4">
    <source>
        <dbReference type="Proteomes" id="UP001157167"/>
    </source>
</evidence>
<feature type="transmembrane region" description="Helical" evidence="1">
    <location>
        <begin position="7"/>
        <end position="25"/>
    </location>
</feature>
<proteinExistence type="predicted"/>
<dbReference type="Gene3D" id="1.20.120.20">
    <property type="entry name" value="Apolipoprotein"/>
    <property type="match status" value="1"/>
</dbReference>
<evidence type="ECO:0000313" key="3">
    <source>
        <dbReference type="EMBL" id="GLT22051.1"/>
    </source>
</evidence>
<organism evidence="3 4">
    <name type="scientific">Zoogloea oryzae</name>
    <dbReference type="NCBI Taxonomy" id="310767"/>
    <lineage>
        <taxon>Bacteria</taxon>
        <taxon>Pseudomonadati</taxon>
        <taxon>Pseudomonadota</taxon>
        <taxon>Betaproteobacteria</taxon>
        <taxon>Rhodocyclales</taxon>
        <taxon>Zoogloeaceae</taxon>
        <taxon>Zoogloea</taxon>
    </lineage>
</organism>
<dbReference type="Proteomes" id="UP001157167">
    <property type="component" value="Unassembled WGS sequence"/>
</dbReference>
<feature type="domain" description="DUF802" evidence="2">
    <location>
        <begin position="320"/>
        <end position="372"/>
    </location>
</feature>
<feature type="domain" description="DUF802" evidence="2">
    <location>
        <begin position="393"/>
        <end position="445"/>
    </location>
</feature>
<name>A0ABQ6FB77_9RHOO</name>
<dbReference type="InterPro" id="IPR008520">
    <property type="entry name" value="DUF802"/>
</dbReference>
<dbReference type="RefSeq" id="WP_284187422.1">
    <property type="nucleotide sequence ID" value="NZ_BSPX01000017.1"/>
</dbReference>
<dbReference type="EMBL" id="BSPX01000017">
    <property type="protein sequence ID" value="GLT22051.1"/>
    <property type="molecule type" value="Genomic_DNA"/>
</dbReference>
<dbReference type="Pfam" id="PF05650">
    <property type="entry name" value="DUF802"/>
    <property type="match status" value="4"/>
</dbReference>
<evidence type="ECO:0000256" key="1">
    <source>
        <dbReference type="SAM" id="Phobius"/>
    </source>
</evidence>
<feature type="domain" description="DUF802" evidence="2">
    <location>
        <begin position="561"/>
        <end position="613"/>
    </location>
</feature>
<keyword evidence="4" id="KW-1185">Reference proteome</keyword>
<sequence>MNKKICWTAFFIGLFAVGWVGVGYIGGSPLALAMTIIIGLVYIAGAVELRRFSAATDSLSKALAAIPDNLPSLDNWLASVDPSLQNAVRLRIEGERVGLPGPAMTPYLVGMLVLLGMLGTFLGMVVTLNGAVIALESTTDLHTIRAALAAPVKGLGVAFGTSVAGVAASTLLGLISALLRRDRLAAGRLLDARIATVLRGFSLTHQREETYRALQGQAQALPEMVSTLQTMMAQLERHNQQLSEQLLANQHSHYQEATRIYTGLAASVDQSLRASLTESARLAGATIQPVVEATMSGIARETSALHARMGDTVQAQLDGLAERFGHSVSTVTEGWTTALARHEAGNERLHQQLETSLQAFAETFDTRSTALVASVGDTHARIADTVQAQLDGLAERFGHSVSTVTEGWTTALARHEAGNERLHQQLETSLQAFADNFDTRSTALVASVGDTHGRIADTVQAKLDGLAERLGHSVATVTDTWTSALARHEAGNDRLHEQLQTSLQAYADTFDSRSAALIAGVRDTHAAVQAELTATLAATHSDTRALHEQLAGSVAAQLEGLSTRFSSAVGSVADTWTAALAAHERSTDTLTRETRDALAAFAARFEAGAAALLATLKDSHATLQGELAAADTQRLAAMTASVEALAAALKAEWQTVGERTLAQQEQICQTLGDTARTMSADARAQASQTIGEVTRLMETAAEAPRAAAAVIQQLRQELSASMARDNTLLEERSRIMETLATLLDAINHASTEQRGAIDALVASSASLLEGIGKRFEAQVDSESAKIAEATTRLTSGAVEVASLGEAFGLAVELFSESSDKLMETLQRIEGSLEKSVARSDEQLAYYVAQAREIIDLSVMSQKQIVENLQQLSSRQASLAGEG</sequence>
<keyword evidence="1" id="KW-1133">Transmembrane helix</keyword>
<protein>
    <recommendedName>
        <fullName evidence="2">DUF802 domain-containing protein</fullName>
    </recommendedName>
</protein>
<accession>A0ABQ6FB77</accession>
<evidence type="ECO:0000259" key="2">
    <source>
        <dbReference type="Pfam" id="PF05650"/>
    </source>
</evidence>
<comment type="caution">
    <text evidence="3">The sequence shown here is derived from an EMBL/GenBank/DDBJ whole genome shotgun (WGS) entry which is preliminary data.</text>
</comment>